<dbReference type="Proteomes" id="UP000470777">
    <property type="component" value="Unassembled WGS sequence"/>
</dbReference>
<dbReference type="InterPro" id="IPR049237">
    <property type="entry name" value="DUF2264_C"/>
</dbReference>
<dbReference type="InterPro" id="IPR049349">
    <property type="entry name" value="DUF2264_N"/>
</dbReference>
<feature type="domain" description="DUF2264" evidence="1">
    <location>
        <begin position="5"/>
        <end position="331"/>
    </location>
</feature>
<evidence type="ECO:0000313" key="9">
    <source>
        <dbReference type="EMBL" id="RHH78114.1"/>
    </source>
</evidence>
<feature type="domain" description="DUF2264" evidence="2">
    <location>
        <begin position="357"/>
        <end position="550"/>
    </location>
</feature>
<dbReference type="InterPro" id="IPR016624">
    <property type="entry name" value="UCP014753"/>
</dbReference>
<evidence type="ECO:0000313" key="14">
    <source>
        <dbReference type="Proteomes" id="UP000470777"/>
    </source>
</evidence>
<dbReference type="RefSeq" id="WP_005843710.1">
    <property type="nucleotide sequence ID" value="NZ_CAXSNX010000033.1"/>
</dbReference>
<dbReference type="EMBL" id="WDAG01000011">
    <property type="protein sequence ID" value="KAB6659319.1"/>
    <property type="molecule type" value="Genomic_DNA"/>
</dbReference>
<dbReference type="Pfam" id="PF20938">
    <property type="entry name" value="DUF2264_C"/>
    <property type="match status" value="1"/>
</dbReference>
<dbReference type="Proteomes" id="UP000437380">
    <property type="component" value="Unassembled WGS sequence"/>
</dbReference>
<evidence type="ECO:0000313" key="7">
    <source>
        <dbReference type="EMBL" id="MDU0241255.1"/>
    </source>
</evidence>
<dbReference type="EMBL" id="QRKA01000016">
    <property type="protein sequence ID" value="RHH78114.1"/>
    <property type="molecule type" value="Genomic_DNA"/>
</dbReference>
<dbReference type="Proteomes" id="UP000095333">
    <property type="component" value="Unassembled WGS sequence"/>
</dbReference>
<reference evidence="7" key="4">
    <citation type="submission" date="2023-10" db="EMBL/GenBank/DDBJ databases">
        <title>Genome of Potential pathogenic bacteria in Crohn's disease.</title>
        <authorList>
            <person name="Rodriguez-Palacios A."/>
        </authorList>
    </citation>
    <scope>NUCLEOTIDE SEQUENCE</scope>
    <source>
        <strain evidence="7">CavFT-hAR11</strain>
    </source>
</reference>
<evidence type="ECO:0000313" key="8">
    <source>
        <dbReference type="EMBL" id="RGM41113.1"/>
    </source>
</evidence>
<dbReference type="Proteomes" id="UP001181239">
    <property type="component" value="Unassembled WGS sequence"/>
</dbReference>
<keyword evidence="3" id="KW-0378">Hydrolase</keyword>
<dbReference type="EMBL" id="QSTG01000036">
    <property type="protein sequence ID" value="RGM41113.1"/>
    <property type="molecule type" value="Genomic_DNA"/>
</dbReference>
<dbReference type="PIRSF" id="PIRSF014753">
    <property type="entry name" value="UCP014753"/>
    <property type="match status" value="1"/>
</dbReference>
<dbReference type="EMBL" id="JAWDET010000006">
    <property type="protein sequence ID" value="MDU0241255.1"/>
    <property type="molecule type" value="Genomic_DNA"/>
</dbReference>
<evidence type="ECO:0000313" key="12">
    <source>
        <dbReference type="Proteomes" id="UP000283713"/>
    </source>
</evidence>
<sequence length="611" mass="71782">MKLSRSYYESLLYDLLKPFVNLYDEAESSIIIPNEIEVSYDTRTMRLESFSRSLLGWSMLPGHEDIKRVIFTMIKNGINSKCNKYWGEIYDNDQKIVEIFPILLYCIENRNLFESLFDEQSRNNLQEWCLQINKVQVPINNWQFFIVLVNTFLRILGLKYSKNSIEHAFENIEKMYIGDGWYSDGNSLQRDYYIPFALHYYSLLYAKYCPEDKRSITFIKRSTIFSKSFMLFFSNSGNAIPFGRSLTYKFAQVAFWSIYSNFIEDKEVLSVIKGIIERNIKWWMSQKIFDSNGFLNIGYCYTNQFMSEFYNAKGSSYWCLKSFIFLLNSSDYFFKIDSSKLENKNNTRRYIPAIFSTIMFHQGHSYMFMNGQKCNNEFGNTEAKYEKFLYTTHCAPCVCRSVSGIENLACDNSLIIKIGQSFIIRKNSHILENNEHVMVSEWKPFNDVSIITYIFPNVPYHYRIHVVNTKISFKLYDFGTAVCKNNSLIKSTKDNKAFCYNTNQISGIYTLFDNGFSSICDCSPNVNLQYPKVVIPYTCTNFEKGKHYIVNCCYNGIAEIENTTKIQVKTDGIFYENVFYPFKETYFPNNSLYSKAIQIARKLKTIISYFK</sequence>
<dbReference type="EMBL" id="WCZY01000008">
    <property type="protein sequence ID" value="KAB6694270.1"/>
    <property type="molecule type" value="Genomic_DNA"/>
</dbReference>
<evidence type="ECO:0000313" key="11">
    <source>
        <dbReference type="Proteomes" id="UP000261003"/>
    </source>
</evidence>
<protein>
    <submittedName>
        <fullName evidence="4">DUF2264 domain-containing protein</fullName>
    </submittedName>
    <submittedName>
        <fullName evidence="3">Glycosyl hydrolase family protein</fullName>
    </submittedName>
</protein>
<dbReference type="PANTHER" id="PTHR35339:SF4">
    <property type="entry name" value="LINALOOL DEHYDRATASE_ISOMERASE DOMAIN-CONTAINING PROTEIN"/>
    <property type="match status" value="1"/>
</dbReference>
<dbReference type="Proteomes" id="UP000261003">
    <property type="component" value="Unassembled WGS sequence"/>
</dbReference>
<dbReference type="Proteomes" id="UP000470952">
    <property type="component" value="Unassembled WGS sequence"/>
</dbReference>
<dbReference type="Pfam" id="PF10022">
    <property type="entry name" value="DUF2264"/>
    <property type="match status" value="1"/>
</dbReference>
<evidence type="ECO:0000313" key="13">
    <source>
        <dbReference type="Proteomes" id="UP000437380"/>
    </source>
</evidence>
<evidence type="ECO:0000313" key="15">
    <source>
        <dbReference type="Proteomes" id="UP000470952"/>
    </source>
</evidence>
<name>A0A174IT19_PHOVU</name>
<evidence type="ECO:0000313" key="5">
    <source>
        <dbReference type="EMBL" id="KAB6694270.1"/>
    </source>
</evidence>
<evidence type="ECO:0000313" key="4">
    <source>
        <dbReference type="EMBL" id="KAB6659319.1"/>
    </source>
</evidence>
<proteinExistence type="predicted"/>
<reference evidence="3 10" key="1">
    <citation type="submission" date="2015-09" db="EMBL/GenBank/DDBJ databases">
        <authorList>
            <consortium name="Pathogen Informatics"/>
        </authorList>
    </citation>
    <scope>NUCLEOTIDE SEQUENCE [LARGE SCALE GENOMIC DNA]</scope>
    <source>
        <strain evidence="3 10">2789STDY5834842</strain>
    </source>
</reference>
<gene>
    <name evidence="9" type="ORF">DW193_11940</name>
    <name evidence="8" type="ORF">DXC16_17610</name>
    <name evidence="3" type="ORF">ERS852457_03033</name>
    <name evidence="6" type="ORF">GAY17_08520</name>
    <name evidence="4" type="ORF">GAZ76_11110</name>
    <name evidence="5" type="ORF">GAZ92_07970</name>
    <name evidence="7" type="ORF">RVH43_11675</name>
</gene>
<dbReference type="AlphaFoldDB" id="A0A174IT19"/>
<dbReference type="GO" id="GO:0016787">
    <property type="term" value="F:hydrolase activity"/>
    <property type="evidence" value="ECO:0007669"/>
    <property type="project" value="UniProtKB-KW"/>
</dbReference>
<evidence type="ECO:0000313" key="10">
    <source>
        <dbReference type="Proteomes" id="UP000095333"/>
    </source>
</evidence>
<accession>A0A174IT19</accession>
<evidence type="ECO:0000313" key="6">
    <source>
        <dbReference type="EMBL" id="KAB6700593.1"/>
    </source>
</evidence>
<organism evidence="3 10">
    <name type="scientific">Phocaeicola vulgatus</name>
    <name type="common">Bacteroides vulgatus</name>
    <dbReference type="NCBI Taxonomy" id="821"/>
    <lineage>
        <taxon>Bacteria</taxon>
        <taxon>Pseudomonadati</taxon>
        <taxon>Bacteroidota</taxon>
        <taxon>Bacteroidia</taxon>
        <taxon>Bacteroidales</taxon>
        <taxon>Bacteroidaceae</taxon>
        <taxon>Phocaeicola</taxon>
    </lineage>
</organism>
<reference evidence="13 14" key="3">
    <citation type="journal article" date="2019" name="Nat. Med.">
        <title>A library of human gut bacterial isolates paired with longitudinal multiomics data enables mechanistic microbiome research.</title>
        <authorList>
            <person name="Poyet M."/>
            <person name="Groussin M."/>
            <person name="Gibbons S.M."/>
            <person name="Avila-Pacheco J."/>
            <person name="Jiang X."/>
            <person name="Kearney S.M."/>
            <person name="Perrotta A.R."/>
            <person name="Berdy B."/>
            <person name="Zhao S."/>
            <person name="Lieberman T.D."/>
            <person name="Swanson P.K."/>
            <person name="Smith M."/>
            <person name="Roesemann S."/>
            <person name="Alexander J.E."/>
            <person name="Rich S.A."/>
            <person name="Livny J."/>
            <person name="Vlamakis H."/>
            <person name="Clish C."/>
            <person name="Bullock K."/>
            <person name="Deik A."/>
            <person name="Scott J."/>
            <person name="Pierce K.A."/>
            <person name="Xavier R.J."/>
            <person name="Alm E.J."/>
        </authorList>
    </citation>
    <scope>NUCLEOTIDE SEQUENCE [LARGE SCALE GENOMIC DNA]</scope>
    <source>
        <strain evidence="6 13">BIOML-A82</strain>
        <strain evidence="5 14">BIOML-A85</strain>
        <strain evidence="4 15">BIOML-A93</strain>
    </source>
</reference>
<reference evidence="11 12" key="2">
    <citation type="submission" date="2018-08" db="EMBL/GenBank/DDBJ databases">
        <title>A genome reference for cultivated species of the human gut microbiota.</title>
        <authorList>
            <person name="Zou Y."/>
            <person name="Xue W."/>
            <person name="Luo G."/>
        </authorList>
    </citation>
    <scope>NUCLEOTIDE SEQUENCE [LARGE SCALE GENOMIC DNA]</scope>
    <source>
        <strain evidence="9 12">AM16-6</strain>
        <strain evidence="8 11">OM08-13BH</strain>
    </source>
</reference>
<evidence type="ECO:0000313" key="3">
    <source>
        <dbReference type="EMBL" id="CUO90494.1"/>
    </source>
</evidence>
<evidence type="ECO:0000259" key="2">
    <source>
        <dbReference type="Pfam" id="PF20938"/>
    </source>
</evidence>
<evidence type="ECO:0000259" key="1">
    <source>
        <dbReference type="Pfam" id="PF10022"/>
    </source>
</evidence>
<dbReference type="Proteomes" id="UP000283713">
    <property type="component" value="Unassembled WGS sequence"/>
</dbReference>
<dbReference type="PANTHER" id="PTHR35339">
    <property type="entry name" value="LINALOOL DEHYDRATASE_ISOMERASE DOMAIN-CONTAINING PROTEIN"/>
    <property type="match status" value="1"/>
</dbReference>
<dbReference type="EMBL" id="CYZI01000022">
    <property type="protein sequence ID" value="CUO90494.1"/>
    <property type="molecule type" value="Genomic_DNA"/>
</dbReference>
<dbReference type="EMBL" id="WCZV01000008">
    <property type="protein sequence ID" value="KAB6700593.1"/>
    <property type="molecule type" value="Genomic_DNA"/>
</dbReference>